<dbReference type="EMBL" id="MU848292">
    <property type="protein sequence ID" value="KAK2633017.1"/>
    <property type="molecule type" value="Genomic_DNA"/>
</dbReference>
<dbReference type="AlphaFoldDB" id="A0A058ZW05"/>
<sequence>MVVMVAIERAQGGLKEAGTPCVVCRGSRRIDCHRCRGKGSPRKRSLSLSLSVANPDGLVRYQLRLLVKSPNLLQVHTIALST</sequence>
<dbReference type="EMBL" id="KK198805">
    <property type="protein sequence ID" value="KCW45546.1"/>
    <property type="molecule type" value="Genomic_DNA"/>
</dbReference>
<organism evidence="2">
    <name type="scientific">Eucalyptus grandis</name>
    <name type="common">Flooded gum</name>
    <dbReference type="NCBI Taxonomy" id="71139"/>
    <lineage>
        <taxon>Eukaryota</taxon>
        <taxon>Viridiplantae</taxon>
        <taxon>Streptophyta</taxon>
        <taxon>Embryophyta</taxon>
        <taxon>Tracheophyta</taxon>
        <taxon>Spermatophyta</taxon>
        <taxon>Magnoliopsida</taxon>
        <taxon>eudicotyledons</taxon>
        <taxon>Gunneridae</taxon>
        <taxon>Pentapetalae</taxon>
        <taxon>rosids</taxon>
        <taxon>malvids</taxon>
        <taxon>Myrtales</taxon>
        <taxon>Myrtaceae</taxon>
        <taxon>Myrtoideae</taxon>
        <taxon>Eucalypteae</taxon>
        <taxon>Eucalyptus</taxon>
    </lineage>
</organism>
<evidence type="ECO:0000313" key="3">
    <source>
        <dbReference type="Proteomes" id="UP000030711"/>
    </source>
</evidence>
<reference evidence="1" key="2">
    <citation type="journal article" date="2014" name="Nature">
        <title>The genome of Eucalyptus grandis.</title>
        <authorList>
            <person name="Myburg A.A."/>
            <person name="Grattapaglia D."/>
            <person name="Tuskan G.A."/>
            <person name="Hellsten U."/>
            <person name="Hayes R.D."/>
            <person name="Grimwood J."/>
            <person name="Jenkins J."/>
            <person name="Lindquist E."/>
            <person name="Tice H."/>
            <person name="Bauer D."/>
            <person name="Goodstein D.M."/>
            <person name="Dubchak I."/>
            <person name="Poliakov A."/>
            <person name="Mizrachi E."/>
            <person name="Kullan A.R."/>
            <person name="Hussey S.G."/>
            <person name="Pinard D."/>
            <person name="van der Merwe K."/>
            <person name="Singh P."/>
            <person name="van Jaarsveld I."/>
            <person name="Silva-Junior O.B."/>
            <person name="Togawa R.C."/>
            <person name="Pappas M.R."/>
            <person name="Faria D.A."/>
            <person name="Sansaloni C.P."/>
            <person name="Petroli C.D."/>
            <person name="Yang X."/>
            <person name="Ranjan P."/>
            <person name="Tschaplinski T.J."/>
            <person name="Ye C.Y."/>
            <person name="Li T."/>
            <person name="Sterck L."/>
            <person name="Vanneste K."/>
            <person name="Murat F."/>
            <person name="Soler M."/>
            <person name="Clemente H.S."/>
            <person name="Saidi N."/>
            <person name="Cassan-Wang H."/>
            <person name="Dunand C."/>
            <person name="Hefer C.A."/>
            <person name="Bornberg-Bauer E."/>
            <person name="Kersting A.R."/>
            <person name="Vining K."/>
            <person name="Amarasinghe V."/>
            <person name="Ranik M."/>
            <person name="Naithani S."/>
            <person name="Elser J."/>
            <person name="Boyd A.E."/>
            <person name="Liston A."/>
            <person name="Spatafora J.W."/>
            <person name="Dharmwardhana P."/>
            <person name="Raja R."/>
            <person name="Sullivan C."/>
            <person name="Romanel E."/>
            <person name="Alves-Ferreira M."/>
            <person name="Kulheim C."/>
            <person name="Foley W."/>
            <person name="Carocha V."/>
            <person name="Paiva J."/>
            <person name="Kudrna D."/>
            <person name="Brommonschenkel S.H."/>
            <person name="Pasquali G."/>
            <person name="Byrne M."/>
            <person name="Rigault P."/>
            <person name="Tibbits J."/>
            <person name="Spokevicius A."/>
            <person name="Jones R.C."/>
            <person name="Steane D.A."/>
            <person name="Vaillancourt R.E."/>
            <person name="Potts B.M."/>
            <person name="Joubert F."/>
            <person name="Barry K."/>
            <person name="Pappas G.J."/>
            <person name="Strauss S.H."/>
            <person name="Jaiswal P."/>
            <person name="Grima-Pettenati J."/>
            <person name="Salse J."/>
            <person name="Van de Peer Y."/>
            <person name="Rokhsar D.S."/>
            <person name="Schmutz J."/>
        </authorList>
    </citation>
    <scope>NUCLEOTIDE SEQUENCE</scope>
    <source>
        <tissue evidence="1">Leaf extractions</tissue>
    </source>
</reference>
<protein>
    <submittedName>
        <fullName evidence="2">Uncharacterized protein</fullName>
    </submittedName>
</protein>
<reference evidence="1" key="3">
    <citation type="submission" date="2023-04" db="EMBL/GenBank/DDBJ databases">
        <title>WGS assembly of Eucalyptus grandis.</title>
        <authorList>
            <person name="Myburg A."/>
            <person name="Grattapaglia D."/>
            <person name="Tuskan G."/>
            <person name="Hellsten U."/>
            <person name="Hayes R."/>
            <person name="Grimwood J."/>
            <person name="Jenkins J."/>
            <person name="Lindquist E."/>
            <person name="Tice H."/>
            <person name="Bauer D."/>
            <person name="Goodstein D."/>
            <person name="Dubchak I."/>
            <person name="Poliakov A."/>
            <person name="Mizrachi E."/>
            <person name="Kullan A."/>
            <person name="Hussey S."/>
            <person name="Pinard D."/>
            <person name="Van D."/>
            <person name="Singh P."/>
            <person name="Van J."/>
            <person name="Silva-Junior O."/>
            <person name="Togawa R."/>
            <person name="Pappas M."/>
            <person name="Faria D."/>
            <person name="Sansaloni C."/>
            <person name="Petroli C."/>
            <person name="Yang X."/>
            <person name="Ranjan P."/>
            <person name="Tschaplinski T."/>
            <person name="Ye C."/>
            <person name="Li T."/>
            <person name="Sterck L."/>
            <person name="Vanneste K."/>
            <person name="Murat F."/>
            <person name="Soler M."/>
            <person name="Clemente H."/>
            <person name="Saidi N."/>
            <person name="Cassan-Wang H."/>
            <person name="Dunand C."/>
            <person name="Hefer C."/>
            <person name="Bornberg-Bauer E."/>
            <person name="Kersting A."/>
            <person name="Vining K."/>
            <person name="Amarasinghe V."/>
            <person name="Ranik M."/>
            <person name="Naithani S."/>
            <person name="Elser J."/>
            <person name="Boyd A."/>
            <person name="Liston A."/>
            <person name="Spatafora J."/>
            <person name="Dharmwardhana P."/>
            <person name="Raja R."/>
            <person name="Sullivan C."/>
            <person name="Romanel E."/>
            <person name="Alves-Ferreira M."/>
            <person name="Kulheim C."/>
            <person name="Foley W."/>
            <person name="Carocha V."/>
            <person name="Paiva J."/>
            <person name="Kudrna D."/>
            <person name="Brommonschenkel S."/>
            <person name="Pasquali G."/>
            <person name="Byrne M."/>
            <person name="Rigault P."/>
            <person name="Tibbits J."/>
            <person name="Spokevicius A."/>
            <person name="Jones R."/>
            <person name="Steane D."/>
            <person name="Vaillancourt R."/>
            <person name="Potts B."/>
            <person name="Joubert F."/>
            <person name="Barry K."/>
            <person name="Pappas G."/>
            <person name="Strauss S."/>
            <person name="Jaiswal P."/>
            <person name="Grima-Pettenati J."/>
            <person name="Salse J."/>
            <person name="Van D."/>
            <person name="Rokhsar D."/>
            <person name="Schmutz J."/>
        </authorList>
    </citation>
    <scope>NUCLEOTIDE SEQUENCE</scope>
    <source>
        <tissue evidence="1">Leaf extractions</tissue>
    </source>
</reference>
<gene>
    <name evidence="2" type="ORF">EUGRSUZ_L00735</name>
</gene>
<keyword evidence="3" id="KW-1185">Reference proteome</keyword>
<evidence type="ECO:0000313" key="1">
    <source>
        <dbReference type="EMBL" id="KAK2633017.1"/>
    </source>
</evidence>
<dbReference type="Proteomes" id="UP000030711">
    <property type="component" value="Unassembled WGS sequence"/>
</dbReference>
<evidence type="ECO:0000313" key="2">
    <source>
        <dbReference type="EMBL" id="KCW45546.1"/>
    </source>
</evidence>
<dbReference type="InParanoid" id="A0A058ZW05"/>
<reference evidence="1" key="4">
    <citation type="submission" date="2023-07" db="EMBL/GenBank/DDBJ databases">
        <authorList>
            <person name="Myburg A.A."/>
            <person name="Grattapaglia D."/>
            <person name="Tuskan G.A."/>
            <person name="Hellsten U."/>
            <person name="Hayes R.D."/>
            <person name="Grimwood J."/>
            <person name="Jenkins J."/>
            <person name="Lindquist E."/>
            <person name="Tice H."/>
            <person name="Bauer D."/>
            <person name="Goodstein D.M."/>
            <person name="Dubchak I."/>
            <person name="Poliakov A."/>
            <person name="Mizrachi E."/>
            <person name="Kullan A.R."/>
            <person name="Hussey S.G."/>
            <person name="Pinard D."/>
            <person name="Van D.M."/>
            <person name="Singh P."/>
            <person name="Van J.I."/>
            <person name="Silva-Junior O.B."/>
            <person name="Togawa R.C."/>
            <person name="Pappas M.R."/>
            <person name="Faria D.A."/>
            <person name="Sansaloni C.P."/>
            <person name="Petroli C.D."/>
            <person name="Yang X."/>
            <person name="Ranjan P."/>
            <person name="Tschaplinski T.J."/>
            <person name="Ye C.Y."/>
            <person name="Li T."/>
            <person name="Sterck L."/>
            <person name="Vanneste K."/>
            <person name="Murat F."/>
            <person name="Soler M."/>
            <person name="Clemente H.S."/>
            <person name="Saidi N."/>
            <person name="Cassan-Wang H."/>
            <person name="Dunand C."/>
            <person name="Hefer C.A."/>
            <person name="Bornberg-Bauer E."/>
            <person name="Kersting A.R."/>
            <person name="Vining K."/>
            <person name="Amarasinghe V."/>
            <person name="Ranik M."/>
            <person name="Naithani S."/>
            <person name="Elser J."/>
            <person name="Boyd A.E."/>
            <person name="Liston A."/>
            <person name="Spatafora J.W."/>
            <person name="Dharmwardhana P."/>
            <person name="Raja R."/>
            <person name="Sullivan C."/>
            <person name="Romanel E."/>
            <person name="Alves-Ferreira M."/>
            <person name="Kulheim C."/>
            <person name="Foley W."/>
            <person name="Carocha V."/>
            <person name="Paiva J."/>
            <person name="Kudrna D."/>
            <person name="Brommonschenkel S.H."/>
            <person name="Pasquali G."/>
            <person name="Byrne M."/>
            <person name="Rigault P."/>
            <person name="Tibbits J."/>
            <person name="Spokevicius A."/>
            <person name="Jones R.C."/>
            <person name="Steane D.A."/>
            <person name="Vaillancourt R.E."/>
            <person name="Potts B.M."/>
            <person name="Joubert F."/>
            <person name="Barry K."/>
            <person name="Pappas G.J."/>
            <person name="Strauss S.H."/>
            <person name="Jaiswal P."/>
            <person name="Grima-Pettenati J."/>
            <person name="Salse J."/>
            <person name="Van D.P."/>
            <person name="Rokhsar D.S."/>
            <person name="Schmutz J."/>
        </authorList>
    </citation>
    <scope>NUCLEOTIDE SEQUENCE</scope>
    <source>
        <tissue evidence="1">Leaf extractions</tissue>
    </source>
</reference>
<name>A0A058ZW05_EUCGR</name>
<reference evidence="2" key="1">
    <citation type="submission" date="2013-07" db="EMBL/GenBank/DDBJ databases">
        <title>The genome of Eucalyptus grandis.</title>
        <authorList>
            <person name="Schmutz J."/>
            <person name="Hayes R."/>
            <person name="Myburg A."/>
            <person name="Tuskan G."/>
            <person name="Grattapaglia D."/>
            <person name="Rokhsar D.S."/>
        </authorList>
    </citation>
    <scope>NUCLEOTIDE SEQUENCE</scope>
    <source>
        <tissue evidence="2">Leaf extractions</tissue>
    </source>
</reference>
<accession>A0A058ZW05</accession>
<dbReference type="Gramene" id="KCW45546">
    <property type="protein sequence ID" value="KCW45546"/>
    <property type="gene ID" value="EUGRSUZ_L00735"/>
</dbReference>
<proteinExistence type="predicted"/>